<dbReference type="RefSeq" id="WP_353646683.1">
    <property type="nucleotide sequence ID" value="NZ_CP159256.1"/>
</dbReference>
<evidence type="ECO:0000256" key="2">
    <source>
        <dbReference type="ARBA" id="ARBA00012135"/>
    </source>
</evidence>
<dbReference type="AlphaFoldDB" id="A0AAU8D1G5"/>
<dbReference type="Gene3D" id="3.40.1190.20">
    <property type="match status" value="1"/>
</dbReference>
<name>A0AAU8D1G5_9HYPH</name>
<accession>A0AAU8D1G5</accession>
<evidence type="ECO:0000256" key="1">
    <source>
        <dbReference type="ARBA" id="ARBA00004948"/>
    </source>
</evidence>
<organism evidence="4">
    <name type="scientific">Mesorhizobium sp. WSM2240</name>
    <dbReference type="NCBI Taxonomy" id="3228851"/>
    <lineage>
        <taxon>Bacteria</taxon>
        <taxon>Pseudomonadati</taxon>
        <taxon>Pseudomonadota</taxon>
        <taxon>Alphaproteobacteria</taxon>
        <taxon>Hyphomicrobiales</taxon>
        <taxon>Phyllobacteriaceae</taxon>
        <taxon>Mesorhizobium</taxon>
    </lineage>
</organism>
<dbReference type="InterPro" id="IPR029056">
    <property type="entry name" value="Ribokinase-like"/>
</dbReference>
<dbReference type="SUPFAM" id="SSF53613">
    <property type="entry name" value="Ribokinase-like"/>
    <property type="match status" value="1"/>
</dbReference>
<dbReference type="GO" id="GO:0008902">
    <property type="term" value="F:hydroxymethylpyrimidine kinase activity"/>
    <property type="evidence" value="ECO:0007669"/>
    <property type="project" value="UniProtKB-EC"/>
</dbReference>
<dbReference type="EC" id="2.7.1.49" evidence="2"/>
<dbReference type="PANTHER" id="PTHR20858:SF17">
    <property type="entry name" value="HYDROXYMETHYLPYRIMIDINE_PHOSPHOMETHYLPYRIMIDINE KINASE THI20-RELATED"/>
    <property type="match status" value="1"/>
</dbReference>
<dbReference type="InterPro" id="IPR004399">
    <property type="entry name" value="HMP/HMP-P_kinase_dom"/>
</dbReference>
<dbReference type="CDD" id="cd01169">
    <property type="entry name" value="HMPP_kinase"/>
    <property type="match status" value="1"/>
</dbReference>
<dbReference type="GO" id="GO:0005829">
    <property type="term" value="C:cytosol"/>
    <property type="evidence" value="ECO:0007669"/>
    <property type="project" value="TreeGrafter"/>
</dbReference>
<dbReference type="GO" id="GO:0008972">
    <property type="term" value="F:phosphomethylpyrimidine kinase activity"/>
    <property type="evidence" value="ECO:0007669"/>
    <property type="project" value="InterPro"/>
</dbReference>
<sequence length="262" mass="27716">MDRGDRAVALRRDPHVLVIAGSDSSGGAGIARDIETSAAFGLRACLAVTAVTAQTHETVRVIEFMPPDLVVAQMRAAFQSNQIAAVKIGMLGTKIAAEAIATVLVERGPVPVVLDPVLASTSGRALTNDGMATFKRLLRLCCLVTPNLPELATFAASKPAKDEAEILMQAWPLFDAGAPVVLAKGGHSSGEWASDLLLRPDCEPVRFETPRLNRGMRGTGCMLATAIAAQLALDAPLEDSVRVAKQYVFHKLRATARAPTVK</sequence>
<feature type="domain" description="Pyridoxamine kinase/Phosphomethylpyrimidine kinase" evidence="3">
    <location>
        <begin position="23"/>
        <end position="255"/>
    </location>
</feature>
<keyword evidence="4" id="KW-0808">Transferase</keyword>
<keyword evidence="4" id="KW-0418">Kinase</keyword>
<dbReference type="Pfam" id="PF08543">
    <property type="entry name" value="Phos_pyr_kin"/>
    <property type="match status" value="1"/>
</dbReference>
<gene>
    <name evidence="4" type="ORF">ABVK50_30560</name>
</gene>
<geneLocation type="plasmid" evidence="4">
    <name>pMk2240A</name>
</geneLocation>
<dbReference type="PANTHER" id="PTHR20858">
    <property type="entry name" value="PHOSPHOMETHYLPYRIMIDINE KINASE"/>
    <property type="match status" value="1"/>
</dbReference>
<comment type="pathway">
    <text evidence="1">Cofactor biosynthesis; thiamine diphosphate biosynthesis.</text>
</comment>
<dbReference type="EMBL" id="CP159256">
    <property type="protein sequence ID" value="XCG52481.1"/>
    <property type="molecule type" value="Genomic_DNA"/>
</dbReference>
<dbReference type="GO" id="GO:0009228">
    <property type="term" value="P:thiamine biosynthetic process"/>
    <property type="evidence" value="ECO:0007669"/>
    <property type="project" value="InterPro"/>
</dbReference>
<dbReference type="InterPro" id="IPR013749">
    <property type="entry name" value="PM/HMP-P_kinase-1"/>
</dbReference>
<reference evidence="4" key="1">
    <citation type="submission" date="2024-06" db="EMBL/GenBank/DDBJ databases">
        <title>Mesorhizobium karijinii sp. nov., a symbiont of the iconic Swainsona formosa from arid Australia.</title>
        <authorList>
            <person name="Hill Y.J."/>
            <person name="Watkin E.L.J."/>
            <person name="O'Hara G.W."/>
            <person name="Terpolilli J."/>
            <person name="Tye M.L."/>
            <person name="Kohlmeier M.G."/>
        </authorList>
    </citation>
    <scope>NUCLEOTIDE SEQUENCE</scope>
    <source>
        <strain evidence="4">WSM2240</strain>
        <plasmid evidence="4">pMk2240A</plasmid>
    </source>
</reference>
<proteinExistence type="predicted"/>
<keyword evidence="4" id="KW-0614">Plasmid</keyword>
<protein>
    <recommendedName>
        <fullName evidence="2">hydroxymethylpyrimidine kinase</fullName>
        <ecNumber evidence="2">2.7.1.49</ecNumber>
    </recommendedName>
</protein>
<evidence type="ECO:0000259" key="3">
    <source>
        <dbReference type="Pfam" id="PF08543"/>
    </source>
</evidence>
<evidence type="ECO:0000313" key="4">
    <source>
        <dbReference type="EMBL" id="XCG52481.1"/>
    </source>
</evidence>